<gene>
    <name evidence="1" type="ORF">AUP40_11835</name>
</gene>
<proteinExistence type="predicted"/>
<accession>A0ABR5Y4S3</accession>
<dbReference type="InterPro" id="IPR023214">
    <property type="entry name" value="HAD_sf"/>
</dbReference>
<name>A0ABR5Y4S3_9PROT</name>
<comment type="caution">
    <text evidence="1">The sequence shown here is derived from an EMBL/GenBank/DDBJ whole genome shotgun (WGS) entry which is preliminary data.</text>
</comment>
<evidence type="ECO:0000313" key="1">
    <source>
        <dbReference type="EMBL" id="KZD05693.1"/>
    </source>
</evidence>
<dbReference type="EMBL" id="LPXL01000010">
    <property type="protein sequence ID" value="KZD05693.1"/>
    <property type="molecule type" value="Genomic_DNA"/>
</dbReference>
<dbReference type="RefSeq" id="WP_063093196.1">
    <property type="nucleotide sequence ID" value="NZ_JAINWB010000019.1"/>
</dbReference>
<dbReference type="Gene3D" id="3.40.50.1000">
    <property type="entry name" value="HAD superfamily/HAD-like"/>
    <property type="match status" value="1"/>
</dbReference>
<evidence type="ECO:0000313" key="2">
    <source>
        <dbReference type="Proteomes" id="UP000076167"/>
    </source>
</evidence>
<dbReference type="SUPFAM" id="SSF56784">
    <property type="entry name" value="HAD-like"/>
    <property type="match status" value="1"/>
</dbReference>
<reference evidence="1 2" key="1">
    <citation type="submission" date="2015-12" db="EMBL/GenBank/DDBJ databases">
        <title>Genome sequence of Thalassospira xiamenensis MCCC 1A03005.</title>
        <authorList>
            <person name="Lu L."/>
            <person name="Lai Q."/>
            <person name="Shao Z."/>
            <person name="Qian P."/>
        </authorList>
    </citation>
    <scope>NUCLEOTIDE SEQUENCE [LARGE SCALE GENOMIC DNA]</scope>
    <source>
        <strain evidence="1 2">MCCC 1A03005</strain>
    </source>
</reference>
<keyword evidence="2" id="KW-1185">Reference proteome</keyword>
<dbReference type="Proteomes" id="UP000076167">
    <property type="component" value="Unassembled WGS sequence"/>
</dbReference>
<dbReference type="InterPro" id="IPR036412">
    <property type="entry name" value="HAD-like_sf"/>
</dbReference>
<evidence type="ECO:0008006" key="3">
    <source>
        <dbReference type="Google" id="ProtNLM"/>
    </source>
</evidence>
<sequence>MKIGLDFDNTIVCYDNVFHQVALEQGVIPAETAVNKVAVRDYLRAVGKEGLWTEMQGYVYGTRMEDADAYPDVIETLIAAKQQGHQICIVSHKTRYPFMGHQYDLHESARNWILTHLTHNDEPLVDEFSINFRETKAEKIDRIAELGCDIFLDDLPEILEASNFPASVKAVLFDPAAHHSDFDKGLAVTSWKQFSYLLEL</sequence>
<protein>
    <recommendedName>
        <fullName evidence="3">Haloacid dehalogenase-like hydrolase</fullName>
    </recommendedName>
</protein>
<organism evidence="1 2">
    <name type="scientific">Thalassospira xiamenensis</name>
    <dbReference type="NCBI Taxonomy" id="220697"/>
    <lineage>
        <taxon>Bacteria</taxon>
        <taxon>Pseudomonadati</taxon>
        <taxon>Pseudomonadota</taxon>
        <taxon>Alphaproteobacteria</taxon>
        <taxon>Rhodospirillales</taxon>
        <taxon>Thalassospiraceae</taxon>
        <taxon>Thalassospira</taxon>
    </lineage>
</organism>